<comment type="subcellular location">
    <subcellularLocation>
        <location evidence="1">Cytoplasm</location>
        <location evidence="1">Perinuclear region</location>
    </subcellularLocation>
</comment>
<keyword evidence="5" id="KW-0221">Differentiation</keyword>
<feature type="domain" description="UNC-45/Cro1/She4 central" evidence="8">
    <location>
        <begin position="372"/>
        <end position="521"/>
    </location>
</feature>
<gene>
    <name evidence="9" type="ORF">OKIOD_LOCUS2813</name>
</gene>
<keyword evidence="3" id="KW-0963">Cytoplasm</keyword>
<evidence type="ECO:0000256" key="5">
    <source>
        <dbReference type="ARBA" id="ARBA00022782"/>
    </source>
</evidence>
<protein>
    <submittedName>
        <fullName evidence="9">Oidioi.mRNA.OKI2018_I69.PAR.g11255.t1.cds</fullName>
    </submittedName>
</protein>
<dbReference type="InterPro" id="IPR011989">
    <property type="entry name" value="ARM-like"/>
</dbReference>
<evidence type="ECO:0000256" key="7">
    <source>
        <dbReference type="SAM" id="MobiDB-lite"/>
    </source>
</evidence>
<keyword evidence="10" id="KW-1185">Reference proteome</keyword>
<proteinExistence type="predicted"/>
<evidence type="ECO:0000256" key="1">
    <source>
        <dbReference type="ARBA" id="ARBA00004556"/>
    </source>
</evidence>
<feature type="compositionally biased region" description="Acidic residues" evidence="7">
    <location>
        <begin position="975"/>
        <end position="990"/>
    </location>
</feature>
<keyword evidence="6" id="KW-0143">Chaperone</keyword>
<dbReference type="Gene3D" id="1.25.40.10">
    <property type="entry name" value="Tetratricopeptide repeat domain"/>
    <property type="match status" value="1"/>
</dbReference>
<dbReference type="Proteomes" id="UP001158576">
    <property type="component" value="Chromosome PAR"/>
</dbReference>
<evidence type="ECO:0000313" key="10">
    <source>
        <dbReference type="Proteomes" id="UP001158576"/>
    </source>
</evidence>
<name>A0ABN7RUT7_OIKDI</name>
<evidence type="ECO:0000256" key="4">
    <source>
        <dbReference type="ARBA" id="ARBA00022541"/>
    </source>
</evidence>
<evidence type="ECO:0000313" key="9">
    <source>
        <dbReference type="EMBL" id="CAG5086549.1"/>
    </source>
</evidence>
<dbReference type="InterPro" id="IPR019734">
    <property type="entry name" value="TPR_rpt"/>
</dbReference>
<dbReference type="InterPro" id="IPR024660">
    <property type="entry name" value="UCS_central_dom"/>
</dbReference>
<reference evidence="9 10" key="1">
    <citation type="submission" date="2021-04" db="EMBL/GenBank/DDBJ databases">
        <authorList>
            <person name="Bliznina A."/>
        </authorList>
    </citation>
    <scope>NUCLEOTIDE SEQUENCE [LARGE SCALE GENOMIC DNA]</scope>
</reference>
<dbReference type="SUPFAM" id="SSF48371">
    <property type="entry name" value="ARM repeat"/>
    <property type="match status" value="2"/>
</dbReference>
<feature type="region of interest" description="Disordered" evidence="7">
    <location>
        <begin position="960"/>
        <end position="990"/>
    </location>
</feature>
<dbReference type="InterPro" id="IPR011990">
    <property type="entry name" value="TPR-like_helical_dom_sf"/>
</dbReference>
<organism evidence="9 10">
    <name type="scientific">Oikopleura dioica</name>
    <name type="common">Tunicate</name>
    <dbReference type="NCBI Taxonomy" id="34765"/>
    <lineage>
        <taxon>Eukaryota</taxon>
        <taxon>Metazoa</taxon>
        <taxon>Chordata</taxon>
        <taxon>Tunicata</taxon>
        <taxon>Appendicularia</taxon>
        <taxon>Copelata</taxon>
        <taxon>Oikopleuridae</taxon>
        <taxon>Oikopleura</taxon>
    </lineage>
</organism>
<keyword evidence="4" id="KW-0517">Myogenesis</keyword>
<dbReference type="Gene3D" id="1.25.10.10">
    <property type="entry name" value="Leucine-rich Repeat Variant"/>
    <property type="match status" value="2"/>
</dbReference>
<dbReference type="SUPFAM" id="SSF48452">
    <property type="entry name" value="TPR-like"/>
    <property type="match status" value="1"/>
</dbReference>
<dbReference type="Pfam" id="PF11701">
    <property type="entry name" value="UNC45-central"/>
    <property type="match status" value="1"/>
</dbReference>
<sequence length="990" mass="111353">MPATVDAGWNQKQEDGDGVRAMEVQVPDCDEENSMSCKERGNWHFKRAEYEDALCFYTKAIKLNQGGKAALNTFHKNRAACYIKMEDYDSAIKDSVVALGYNPNDSKALFRKVQALELKNDLAGAYVECKRLFQMDRSNKAIQQMITRLRDRVELTHIQERSTENKVNKMFDIAFDTKNMDKSKKKIALNNLIYLSRDEAGAERIFQEGGLNALNELLQDNDEDYALPAIRALDGVLGNHKARCHQALLIIGHERIRTLLASNNEDLSNATMSTAHRIVQSLKSDVDPIVRHMNESVLPEVSNDLAKFYNMFIDMMLDRQVSKYGRDNVLTLLAKNVPRDDVKGATNERVLKFMELKGIERLLSLASRTYNVEKSPVPISPNTRSNCAVCLAKFYDDMGGDQARLEYTTRAEKYMKALFAEVNLETNMRAMALITTCLTGPFDVGYKLLGTAGVMESMVAMTSSEEEEVQKAAIEAILSCINKASNVTFVVENGTALLKEIYKNTKSDSIKVRALVGLCKLGASHGTDVSRRVFAEGSTVKLARQCRKFLANEKKDQDLRKWAIEGLSYLSLDADVKEELADDTIALSALYDLCKSVDKSCTYSVVMTFVNVVNAYDKKEDPMEEMKQLASFAKHHVPEEHPKDKPECAAERAHKLLKHGACAALVNLTLQETALLTTSIRELIARSILAMSHRSDDRGMIIQQGGVKMLMGFAREGSVEGMRQAAQCVARVGIQTNPSLTFPGQRSLEIPKLIKILMHIDCSAIQNYEAMCCLTNLASLDEEHRRRIFKEKYMHEIESYMMEEHWELRQAATELMCNMCLYSETVKWFEDEKYDRLKLMNLLCAEDNEKTRLAAAGALAIMCSASEKICKRIRNCCKSWLQNLSYIALDEMHEIKHRAMVVLINVITHDKFAAEEIVKSEIFDIITGYASQKAPATPVVVDLALEILQLLVTEKFVEETDNPTPRRGGVFTGTVDEEIGDDDHDDGLLA</sequence>
<dbReference type="SMART" id="SM00028">
    <property type="entry name" value="TPR"/>
    <property type="match status" value="3"/>
</dbReference>
<dbReference type="InterPro" id="IPR016024">
    <property type="entry name" value="ARM-type_fold"/>
</dbReference>
<evidence type="ECO:0000256" key="3">
    <source>
        <dbReference type="ARBA" id="ARBA00022490"/>
    </source>
</evidence>
<evidence type="ECO:0000256" key="6">
    <source>
        <dbReference type="ARBA" id="ARBA00023186"/>
    </source>
</evidence>
<accession>A0ABN7RUT7</accession>
<evidence type="ECO:0000259" key="8">
    <source>
        <dbReference type="Pfam" id="PF11701"/>
    </source>
</evidence>
<dbReference type="EMBL" id="OU015568">
    <property type="protein sequence ID" value="CAG5086549.1"/>
    <property type="molecule type" value="Genomic_DNA"/>
</dbReference>
<dbReference type="PANTHER" id="PTHR45994:SF1">
    <property type="entry name" value="FI21225P1"/>
    <property type="match status" value="1"/>
</dbReference>
<keyword evidence="2" id="KW-0217">Developmental protein</keyword>
<evidence type="ECO:0000256" key="2">
    <source>
        <dbReference type="ARBA" id="ARBA00022473"/>
    </source>
</evidence>
<dbReference type="PANTHER" id="PTHR45994">
    <property type="entry name" value="FI21225P1"/>
    <property type="match status" value="1"/>
</dbReference>